<name>A0A2M6WHJ9_9BACT</name>
<evidence type="ECO:0000313" key="2">
    <source>
        <dbReference type="Proteomes" id="UP000228635"/>
    </source>
</evidence>
<protein>
    <submittedName>
        <fullName evidence="1">Uncharacterized protein</fullName>
    </submittedName>
</protein>
<gene>
    <name evidence="1" type="ORF">COU08_03500</name>
</gene>
<dbReference type="EMBL" id="PFBA01000030">
    <property type="protein sequence ID" value="PIT92216.1"/>
    <property type="molecule type" value="Genomic_DNA"/>
</dbReference>
<comment type="caution">
    <text evidence="1">The sequence shown here is derived from an EMBL/GenBank/DDBJ whole genome shotgun (WGS) entry which is preliminary data.</text>
</comment>
<dbReference type="Proteomes" id="UP000228635">
    <property type="component" value="Unassembled WGS sequence"/>
</dbReference>
<reference evidence="2" key="1">
    <citation type="submission" date="2017-09" db="EMBL/GenBank/DDBJ databases">
        <title>Depth-based differentiation of microbial function through sediment-hosted aquifers and enrichment of novel symbionts in the deep terrestrial subsurface.</title>
        <authorList>
            <person name="Probst A.J."/>
            <person name="Ladd B."/>
            <person name="Jarett J.K."/>
            <person name="Geller-Mcgrath D.E."/>
            <person name="Sieber C.M.K."/>
            <person name="Emerson J.B."/>
            <person name="Anantharaman K."/>
            <person name="Thomas B.C."/>
            <person name="Malmstrom R."/>
            <person name="Stieglmeier M."/>
            <person name="Klingl A."/>
            <person name="Woyke T."/>
            <person name="Ryan C.M."/>
            <person name="Banfield J.F."/>
        </authorList>
    </citation>
    <scope>NUCLEOTIDE SEQUENCE [LARGE SCALE GENOMIC DNA]</scope>
</reference>
<dbReference type="AlphaFoldDB" id="A0A2M6WHJ9"/>
<sequence>MVGERLVEEVLIFVMMLDTIRREVKEEYCTNASDIEFLGYRDVHREHTGEPTHWIALDFKVRIDPSLVQNGEPHK</sequence>
<dbReference type="Gene3D" id="3.90.79.10">
    <property type="entry name" value="Nucleoside Triphosphate Pyrophosphohydrolase"/>
    <property type="match status" value="1"/>
</dbReference>
<organism evidence="1 2">
    <name type="scientific">Candidatus Harrisonbacteria bacterium CG10_big_fil_rev_8_21_14_0_10_42_17</name>
    <dbReference type="NCBI Taxonomy" id="1974584"/>
    <lineage>
        <taxon>Bacteria</taxon>
        <taxon>Candidatus Harrisoniibacteriota</taxon>
    </lineage>
</organism>
<evidence type="ECO:0000313" key="1">
    <source>
        <dbReference type="EMBL" id="PIT92216.1"/>
    </source>
</evidence>
<dbReference type="InterPro" id="IPR015797">
    <property type="entry name" value="NUDIX_hydrolase-like_dom_sf"/>
</dbReference>
<dbReference type="SUPFAM" id="SSF55811">
    <property type="entry name" value="Nudix"/>
    <property type="match status" value="1"/>
</dbReference>
<proteinExistence type="predicted"/>
<accession>A0A2M6WHJ9</accession>